<dbReference type="PROSITE" id="PS00012">
    <property type="entry name" value="PHOSPHOPANTETHEINE"/>
    <property type="match status" value="1"/>
</dbReference>
<dbReference type="SMART" id="SM00825">
    <property type="entry name" value="PKS_KS"/>
    <property type="match status" value="1"/>
</dbReference>
<comment type="cofactor">
    <cofactor evidence="1">
        <name>pyridoxal 5'-phosphate</name>
        <dbReference type="ChEBI" id="CHEBI:597326"/>
    </cofactor>
</comment>
<dbReference type="GO" id="GO:0030170">
    <property type="term" value="F:pyridoxal phosphate binding"/>
    <property type="evidence" value="ECO:0007669"/>
    <property type="project" value="InterPro"/>
</dbReference>
<feature type="region of interest" description="Disordered" evidence="10">
    <location>
        <begin position="880"/>
        <end position="978"/>
    </location>
</feature>
<evidence type="ECO:0000256" key="9">
    <source>
        <dbReference type="ARBA" id="ARBA00023268"/>
    </source>
</evidence>
<dbReference type="GO" id="GO:0071770">
    <property type="term" value="P:DIM/DIP cell wall layer assembly"/>
    <property type="evidence" value="ECO:0007669"/>
    <property type="project" value="TreeGrafter"/>
</dbReference>
<evidence type="ECO:0000256" key="2">
    <source>
        <dbReference type="ARBA" id="ARBA00001957"/>
    </source>
</evidence>
<dbReference type="Gene3D" id="1.10.1200.10">
    <property type="entry name" value="ACP-like"/>
    <property type="match status" value="1"/>
</dbReference>
<keyword evidence="4" id="KW-0597">Phosphoprotein</keyword>
<dbReference type="InterPro" id="IPR050091">
    <property type="entry name" value="PKS_NRPS_Biosynth_Enz"/>
</dbReference>
<dbReference type="GO" id="GO:0004312">
    <property type="term" value="F:fatty acid synthase activity"/>
    <property type="evidence" value="ECO:0007669"/>
    <property type="project" value="TreeGrafter"/>
</dbReference>
<dbReference type="Gene3D" id="3.40.366.10">
    <property type="entry name" value="Malonyl-Coenzyme A Acyl Carrier Protein, domain 2"/>
    <property type="match status" value="1"/>
</dbReference>
<dbReference type="FunFam" id="3.40.47.10:FF:000042">
    <property type="entry name" value="Polyketide synthase Pks13"/>
    <property type="match status" value="1"/>
</dbReference>
<dbReference type="Proteomes" id="UP000199400">
    <property type="component" value="Unassembled WGS sequence"/>
</dbReference>
<evidence type="ECO:0000256" key="4">
    <source>
        <dbReference type="ARBA" id="ARBA00022553"/>
    </source>
</evidence>
<dbReference type="SUPFAM" id="SSF47336">
    <property type="entry name" value="ACP-like"/>
    <property type="match status" value="1"/>
</dbReference>
<dbReference type="PANTHER" id="PTHR43775">
    <property type="entry name" value="FATTY ACID SYNTHASE"/>
    <property type="match status" value="1"/>
</dbReference>
<dbReference type="SMART" id="SM00827">
    <property type="entry name" value="PKS_AT"/>
    <property type="match status" value="1"/>
</dbReference>
<reference evidence="14" key="1">
    <citation type="submission" date="2016-10" db="EMBL/GenBank/DDBJ databases">
        <authorList>
            <person name="Varghese N."/>
            <person name="Submissions S."/>
        </authorList>
    </citation>
    <scope>NUCLEOTIDE SEQUENCE [LARGE SCALE GENOMIC DNA]</scope>
    <source>
        <strain evidence="14">ATCC 25963</strain>
    </source>
</reference>
<evidence type="ECO:0000313" key="14">
    <source>
        <dbReference type="Proteomes" id="UP000199400"/>
    </source>
</evidence>
<evidence type="ECO:0000259" key="12">
    <source>
        <dbReference type="PROSITE" id="PS52004"/>
    </source>
</evidence>
<dbReference type="Gene3D" id="3.30.70.250">
    <property type="entry name" value="Malonyl-CoA ACP transacylase, ACP-binding"/>
    <property type="match status" value="1"/>
</dbReference>
<dbReference type="Pfam" id="PF00698">
    <property type="entry name" value="Acyl_transf_1"/>
    <property type="match status" value="1"/>
</dbReference>
<dbReference type="InterPro" id="IPR014031">
    <property type="entry name" value="Ketoacyl_synth_C"/>
</dbReference>
<dbReference type="InterPro" id="IPR018201">
    <property type="entry name" value="Ketoacyl_synth_AS"/>
</dbReference>
<keyword evidence="6" id="KW-0276">Fatty acid metabolism</keyword>
<dbReference type="GO" id="GO:0006633">
    <property type="term" value="P:fatty acid biosynthetic process"/>
    <property type="evidence" value="ECO:0007669"/>
    <property type="project" value="InterPro"/>
</dbReference>
<dbReference type="PROSITE" id="PS52004">
    <property type="entry name" value="KS3_2"/>
    <property type="match status" value="1"/>
</dbReference>
<dbReference type="Gene3D" id="3.30.559.10">
    <property type="entry name" value="Chloramphenicol acetyltransferase-like domain"/>
    <property type="match status" value="1"/>
</dbReference>
<dbReference type="InterPro" id="IPR020841">
    <property type="entry name" value="PKS_Beta-ketoAc_synthase_dom"/>
</dbReference>
<feature type="region of interest" description="Disordered" evidence="10">
    <location>
        <begin position="1005"/>
        <end position="1024"/>
    </location>
</feature>
<comment type="cofactor">
    <cofactor evidence="2">
        <name>pantetheine 4'-phosphate</name>
        <dbReference type="ChEBI" id="CHEBI:47942"/>
    </cofactor>
</comment>
<dbReference type="SUPFAM" id="SSF52777">
    <property type="entry name" value="CoA-dependent acyltransferases"/>
    <property type="match status" value="2"/>
</dbReference>
<name>A0A1I2I373_9BACT</name>
<evidence type="ECO:0000313" key="13">
    <source>
        <dbReference type="EMBL" id="SFF36098.1"/>
    </source>
</evidence>
<dbReference type="InterPro" id="IPR016039">
    <property type="entry name" value="Thiolase-like"/>
</dbReference>
<keyword evidence="7" id="KW-0663">Pyridoxal phosphate</keyword>
<dbReference type="InterPro" id="IPR015422">
    <property type="entry name" value="PyrdxlP-dep_Trfase_small"/>
</dbReference>
<dbReference type="GO" id="GO:0004315">
    <property type="term" value="F:3-oxoacyl-[acyl-carrier-protein] synthase activity"/>
    <property type="evidence" value="ECO:0007669"/>
    <property type="project" value="InterPro"/>
</dbReference>
<feature type="domain" description="Carrier" evidence="11">
    <location>
        <begin position="1024"/>
        <end position="1099"/>
    </location>
</feature>
<evidence type="ECO:0000256" key="3">
    <source>
        <dbReference type="ARBA" id="ARBA00022450"/>
    </source>
</evidence>
<dbReference type="Gene3D" id="3.40.640.10">
    <property type="entry name" value="Type I PLP-dependent aspartate aminotransferase-like (Major domain)"/>
    <property type="match status" value="1"/>
</dbReference>
<dbReference type="OrthoDB" id="5349841at2"/>
<dbReference type="RefSeq" id="WP_096326805.1">
    <property type="nucleotide sequence ID" value="NZ_FOMX01000053.1"/>
</dbReference>
<keyword evidence="8" id="KW-0443">Lipid metabolism</keyword>
<proteinExistence type="predicted"/>
<keyword evidence="14" id="KW-1185">Reference proteome</keyword>
<dbReference type="Gene3D" id="3.30.70.3290">
    <property type="match status" value="1"/>
</dbReference>
<dbReference type="InterPro" id="IPR016036">
    <property type="entry name" value="Malonyl_transacylase_ACP-bd"/>
</dbReference>
<protein>
    <submittedName>
        <fullName evidence="13">Acyl transferase domain-containing protein</fullName>
    </submittedName>
</protein>
<dbReference type="Pfam" id="PF02801">
    <property type="entry name" value="Ketoacyl-synt_C"/>
    <property type="match status" value="1"/>
</dbReference>
<dbReference type="Gene3D" id="3.90.1150.10">
    <property type="entry name" value="Aspartate Aminotransferase, domain 1"/>
    <property type="match status" value="1"/>
</dbReference>
<organism evidence="13 14">
    <name type="scientific">Nannocystis exedens</name>
    <dbReference type="NCBI Taxonomy" id="54"/>
    <lineage>
        <taxon>Bacteria</taxon>
        <taxon>Pseudomonadati</taxon>
        <taxon>Myxococcota</taxon>
        <taxon>Polyangia</taxon>
        <taxon>Nannocystales</taxon>
        <taxon>Nannocystaceae</taxon>
        <taxon>Nannocystis</taxon>
    </lineage>
</organism>
<dbReference type="PANTHER" id="PTHR43775:SF37">
    <property type="entry name" value="SI:DKEY-61P9.11"/>
    <property type="match status" value="1"/>
</dbReference>
<dbReference type="PROSITE" id="PS00606">
    <property type="entry name" value="KS3_1"/>
    <property type="match status" value="1"/>
</dbReference>
<dbReference type="GO" id="GO:0008483">
    <property type="term" value="F:transaminase activity"/>
    <property type="evidence" value="ECO:0007669"/>
    <property type="project" value="InterPro"/>
</dbReference>
<dbReference type="SUPFAM" id="SSF55048">
    <property type="entry name" value="Probable ACP-binding domain of malonyl-CoA ACP transacylase"/>
    <property type="match status" value="1"/>
</dbReference>
<dbReference type="InterPro" id="IPR036736">
    <property type="entry name" value="ACP-like_sf"/>
</dbReference>
<keyword evidence="9" id="KW-0511">Multifunctional enzyme</keyword>
<dbReference type="PROSITE" id="PS00600">
    <property type="entry name" value="AA_TRANSFER_CLASS_3"/>
    <property type="match status" value="1"/>
</dbReference>
<dbReference type="InterPro" id="IPR014043">
    <property type="entry name" value="Acyl_transferase_dom"/>
</dbReference>
<sequence>MTVDTDAADVDAIAVIAVAGRFPGAPDVEALWANLRAGTESIARFDADELRAAGTAEAVLRDPRHVPAAAVLDDVEWFDAAFFGVGPREAELMDPQQRLFLECCHEALERAGHDPQRFPGAIGVYAGADLNTYLLHLHAGRTFSDGERLQVLLANDKDYLATRVSYKLDLRGPSVAVQTACSTSLVAVHMACQALLHGECDMSLAGGASVGVPQRVGYVYQEGAIHSPDGHCRPFDAAAAGTVPGSGVGVVVLRRLADALADGDAILAVIRGSAINNDGAQKVGYAAPAVEGQARVIEEALAVAGVEAASIGYVEAHGTATPLGDPVELAALRRAFRDVGTVGTCPIGAIKSNFGHAGAAAGVAGLIKTVLSLAHEELPPTLHFSAPNPELGLERSPFFVNRALRPWPRGQAPRRAGVSSFGIGGTNAHVVVEEAPRVRASASARPAHLLVLSAATPTALATATARLRDALERQPTLQLADVAHTLQTGRRALAHRRALVCRTSAEALAGLADEARLASAHVDGARRVAAFLFPGQGTQRPDMGRELYLAEPGFRATIDRCAEVLADRLDVDLRAVLYPGLDGRADASRRLGDTEVAQPALLAVEVALARLWIGRGVRPAALLGDSLGEFAAAAVSGVMSLESALVAVAARGRAMQAAPVGAMLAVAAPEAALAPWLAEGVTLAAVHADDRCVVAGSPEQIAELAVALAARGVGTRPLRVQRAFHSPAMACAVAPLKAAMSAVALRPPQIATLSNVTGTWLTPEQATDPDYWTRHLCAPVRLREGLQQLAADPARVLLELGPGQSLANLARRSGHARVVAGLPMRAPEGAYGESLAALGALWQAGVEVDWSSLYAGERRSRVLLPTYPFERRRHWFDGAATPAAKPATTSSATATSSAPTSSAPATSSAATTTSSASAATTSSATAATSSAPAMLGSAATTTSTTTATTSTTTATTSATTATRATATTSSATPTTNATAAPLASTAMTAMTSSTSSATTTLATTDVASAPSEPPTQLADPPAPGQVEGRLLEVVRATVGVDVTDAERGASFLELGLDSLVLMQLSQAVDAAFGVRVAFRQFFEELATFDALRDHLERHATRVAAPASEAPPAPAAARPAFVPYRPPRPELGARLDPRQQAHLDALVSRLVARTPGSKQRAQADRAVLADNRVTARFRLQWKELVYPIVAARADGAALWDVDGNAYVDLAMGFGVHFFGHAPAFVRAALARAIAAGMPLGPQSEAAGRVARRLCALTGMERATFCNSGTEAVMAALRIARTVTRRRKVALFAGSYHGSFDGTLARGLARDGERRSVPMAPGVTDGMVDDVVVLDYGEPNALEWVQRHGSELAAVLVEPVQSRRPDLQPQAFLAALRASTRASGAALVFDEIITGLRCHPGGAQAFFGVEADLATYGKVLAGGLPIGVVAGRARFMDAIDGGAWSYGDESYPTAEQTFFAGTFCKHPLALAAAEAVLAELAAAGPGLQRRLNDRTAALAHELNARFAAAGAPLRASHFASLFIFEPLAEQPFFDLFFYHLLARSIYVWEGGTCFLSTAHGDDDLERVVAAVDDAVAALQAGGFFGGAAARAPAQPTTPLQQELWTFAQLGPDASAACNEGVSLRLRGALDVAALRRALRAVIDRHEALRTAFAGDGRTRTVAPAVAFDLPVVDVPDADALAARVDALMRRPFALDTAPLVRAELLRLGPDEHLLALVLHHLVVDSWSLGVLVRELAALYSAHRDGVACALPPVTRARLEAPGEREVEVAERYWLARLADGAPHVALPADRPDAAARGYGGAQLRRPLGPGLARSLRRCAQEQGCTLFVALLAGFEALLRLLGGRDETLVGIHGAGQALAGADAPLGYDVRLLPLIGRVDPEWRFDAALRDARTRVFEAFQHQQCPLGRLARAIRPCGAAGPLLDITFDVERSGPAPAFAGLQVEGDTLVPALSKRALAVHVLDDGDDLVCEWTYARERFAPQTIERWHALYAALAELVTRRPDITLRELAAELARTDRALQRAADEAELQRTTQRLGAARRRPIAIDRGED</sequence>
<dbReference type="InterPro" id="IPR049704">
    <property type="entry name" value="Aminotrans_3_PPA_site"/>
</dbReference>
<dbReference type="InterPro" id="IPR014030">
    <property type="entry name" value="Ketoacyl_synth_N"/>
</dbReference>
<dbReference type="Pfam" id="PF00109">
    <property type="entry name" value="ketoacyl-synt"/>
    <property type="match status" value="1"/>
</dbReference>
<dbReference type="InterPro" id="IPR009081">
    <property type="entry name" value="PP-bd_ACP"/>
</dbReference>
<keyword evidence="5 13" id="KW-0808">Transferase</keyword>
<dbReference type="GO" id="GO:0005886">
    <property type="term" value="C:plasma membrane"/>
    <property type="evidence" value="ECO:0007669"/>
    <property type="project" value="TreeGrafter"/>
</dbReference>
<feature type="domain" description="Ketosynthase family 3 (KS3)" evidence="12">
    <location>
        <begin position="10"/>
        <end position="434"/>
    </location>
</feature>
<evidence type="ECO:0000256" key="10">
    <source>
        <dbReference type="SAM" id="MobiDB-lite"/>
    </source>
</evidence>
<evidence type="ECO:0000256" key="1">
    <source>
        <dbReference type="ARBA" id="ARBA00001933"/>
    </source>
</evidence>
<dbReference type="Gene3D" id="3.30.559.30">
    <property type="entry name" value="Nonribosomal peptide synthetase, condensation domain"/>
    <property type="match status" value="1"/>
</dbReference>
<dbReference type="CDD" id="cd00833">
    <property type="entry name" value="PKS"/>
    <property type="match status" value="1"/>
</dbReference>
<dbReference type="Pfam" id="PF00550">
    <property type="entry name" value="PP-binding"/>
    <property type="match status" value="1"/>
</dbReference>
<dbReference type="Pfam" id="PF22621">
    <property type="entry name" value="CurL-like_PKS_C"/>
    <property type="match status" value="1"/>
</dbReference>
<dbReference type="SUPFAM" id="SSF53383">
    <property type="entry name" value="PLP-dependent transferases"/>
    <property type="match status" value="1"/>
</dbReference>
<evidence type="ECO:0000256" key="8">
    <source>
        <dbReference type="ARBA" id="ARBA00023098"/>
    </source>
</evidence>
<dbReference type="STRING" id="54.SAMN02745121_08377"/>
<dbReference type="GO" id="GO:0005737">
    <property type="term" value="C:cytoplasm"/>
    <property type="evidence" value="ECO:0007669"/>
    <property type="project" value="TreeGrafter"/>
</dbReference>
<dbReference type="Pfam" id="PF00668">
    <property type="entry name" value="Condensation"/>
    <property type="match status" value="1"/>
</dbReference>
<dbReference type="SUPFAM" id="SSF52151">
    <property type="entry name" value="FabD/lysophospholipase-like"/>
    <property type="match status" value="1"/>
</dbReference>
<dbReference type="SUPFAM" id="SSF53901">
    <property type="entry name" value="Thiolase-like"/>
    <property type="match status" value="1"/>
</dbReference>
<dbReference type="InterPro" id="IPR016035">
    <property type="entry name" value="Acyl_Trfase/lysoPLipase"/>
</dbReference>
<dbReference type="InterPro" id="IPR023213">
    <property type="entry name" value="CAT-like_dom_sf"/>
</dbReference>
<accession>A0A1I2I373</accession>
<dbReference type="InterPro" id="IPR005814">
    <property type="entry name" value="Aminotrans_3"/>
</dbReference>
<evidence type="ECO:0000256" key="6">
    <source>
        <dbReference type="ARBA" id="ARBA00022832"/>
    </source>
</evidence>
<dbReference type="InterPro" id="IPR006162">
    <property type="entry name" value="Ppantetheine_attach_site"/>
</dbReference>
<dbReference type="InterPro" id="IPR001242">
    <property type="entry name" value="Condensation_dom"/>
</dbReference>
<dbReference type="Gene3D" id="3.40.47.10">
    <property type="match status" value="1"/>
</dbReference>
<keyword evidence="3" id="KW-0596">Phosphopantetheine</keyword>
<dbReference type="InterPro" id="IPR015421">
    <property type="entry name" value="PyrdxlP-dep_Trfase_major"/>
</dbReference>
<gene>
    <name evidence="13" type="ORF">SAMN02745121_08377</name>
</gene>
<dbReference type="Pfam" id="PF00202">
    <property type="entry name" value="Aminotran_3"/>
    <property type="match status" value="1"/>
</dbReference>
<evidence type="ECO:0000256" key="5">
    <source>
        <dbReference type="ARBA" id="ARBA00022679"/>
    </source>
</evidence>
<dbReference type="InterPro" id="IPR001227">
    <property type="entry name" value="Ac_transferase_dom_sf"/>
</dbReference>
<dbReference type="InterPro" id="IPR015424">
    <property type="entry name" value="PyrdxlP-dep_Trfase"/>
</dbReference>
<dbReference type="PROSITE" id="PS50075">
    <property type="entry name" value="CARRIER"/>
    <property type="match status" value="1"/>
</dbReference>
<evidence type="ECO:0000256" key="7">
    <source>
        <dbReference type="ARBA" id="ARBA00022898"/>
    </source>
</evidence>
<dbReference type="EMBL" id="FOMX01000053">
    <property type="protein sequence ID" value="SFF36098.1"/>
    <property type="molecule type" value="Genomic_DNA"/>
</dbReference>
<evidence type="ECO:0000259" key="11">
    <source>
        <dbReference type="PROSITE" id="PS50075"/>
    </source>
</evidence>